<evidence type="ECO:0000256" key="4">
    <source>
        <dbReference type="ARBA" id="ARBA00022806"/>
    </source>
</evidence>
<dbReference type="InterPro" id="IPR014001">
    <property type="entry name" value="Helicase_ATP-bd"/>
</dbReference>
<dbReference type="GO" id="GO:0006338">
    <property type="term" value="P:chromatin remodeling"/>
    <property type="evidence" value="ECO:0007669"/>
    <property type="project" value="TreeGrafter"/>
</dbReference>
<dbReference type="InterPro" id="IPR038718">
    <property type="entry name" value="SNF2-like_sf"/>
</dbReference>
<dbReference type="Gene3D" id="3.40.50.1820">
    <property type="entry name" value="alpha/beta hydrolase"/>
    <property type="match status" value="1"/>
</dbReference>
<dbReference type="SUPFAM" id="SSF52540">
    <property type="entry name" value="P-loop containing nucleoside triphosphate hydrolases"/>
    <property type="match status" value="2"/>
</dbReference>
<evidence type="ECO:0000256" key="7">
    <source>
        <dbReference type="ARBA" id="ARBA00023125"/>
    </source>
</evidence>
<keyword evidence="2" id="KW-0547">Nucleotide-binding</keyword>
<dbReference type="Gene3D" id="1.20.120.850">
    <property type="entry name" value="SWI2/SNF2 ATPases, N-terminal domain"/>
    <property type="match status" value="1"/>
</dbReference>
<dbReference type="InterPro" id="IPR000330">
    <property type="entry name" value="SNF2_N"/>
</dbReference>
<dbReference type="GO" id="GO:0003677">
    <property type="term" value="F:DNA binding"/>
    <property type="evidence" value="ECO:0007669"/>
    <property type="project" value="UniProtKB-KW"/>
</dbReference>
<organism evidence="11">
    <name type="scientific">Cladocopium goreaui</name>
    <dbReference type="NCBI Taxonomy" id="2562237"/>
    <lineage>
        <taxon>Eukaryota</taxon>
        <taxon>Sar</taxon>
        <taxon>Alveolata</taxon>
        <taxon>Dinophyceae</taxon>
        <taxon>Suessiales</taxon>
        <taxon>Symbiodiniaceae</taxon>
        <taxon>Cladocopium</taxon>
    </lineage>
</organism>
<accession>A0A9P1DG14</accession>
<dbReference type="GO" id="GO:0004386">
    <property type="term" value="F:helicase activity"/>
    <property type="evidence" value="ECO:0007669"/>
    <property type="project" value="UniProtKB-KW"/>
</dbReference>
<keyword evidence="13" id="KW-1185">Reference proteome</keyword>
<evidence type="ECO:0000256" key="3">
    <source>
        <dbReference type="ARBA" id="ARBA00022801"/>
    </source>
</evidence>
<dbReference type="SMART" id="SM00487">
    <property type="entry name" value="DEXDc"/>
    <property type="match status" value="1"/>
</dbReference>
<gene>
    <name evidence="11" type="ORF">C1SCF055_LOCUS34460</name>
</gene>
<dbReference type="GO" id="GO:0042393">
    <property type="term" value="F:histone binding"/>
    <property type="evidence" value="ECO:0007669"/>
    <property type="project" value="TreeGrafter"/>
</dbReference>
<evidence type="ECO:0000256" key="2">
    <source>
        <dbReference type="ARBA" id="ARBA00022741"/>
    </source>
</evidence>
<evidence type="ECO:0000256" key="6">
    <source>
        <dbReference type="ARBA" id="ARBA00022853"/>
    </source>
</evidence>
<comment type="caution">
    <text evidence="11">The sequence shown here is derived from an EMBL/GenBank/DDBJ whole genome shotgun (WGS) entry which is preliminary data.</text>
</comment>
<dbReference type="FunFam" id="3.40.50.10810:FF:000005">
    <property type="entry name" value="Photoperiod-independent early flowering 1"/>
    <property type="match status" value="1"/>
</dbReference>
<evidence type="ECO:0000313" key="11">
    <source>
        <dbReference type="EMBL" id="CAI4009082.1"/>
    </source>
</evidence>
<dbReference type="Proteomes" id="UP001152797">
    <property type="component" value="Unassembled WGS sequence"/>
</dbReference>
<dbReference type="InterPro" id="IPR005645">
    <property type="entry name" value="FSH-like_dom"/>
</dbReference>
<feature type="region of interest" description="Disordered" evidence="9">
    <location>
        <begin position="245"/>
        <end position="269"/>
    </location>
</feature>
<evidence type="ECO:0000256" key="9">
    <source>
        <dbReference type="SAM" id="MobiDB-lite"/>
    </source>
</evidence>
<keyword evidence="7" id="KW-0238">DNA-binding</keyword>
<dbReference type="InterPro" id="IPR050520">
    <property type="entry name" value="INO80/SWR1_helicase"/>
</dbReference>
<dbReference type="InterPro" id="IPR029058">
    <property type="entry name" value="AB_hydrolase_fold"/>
</dbReference>
<feature type="domain" description="Helicase ATP-binding" evidence="10">
    <location>
        <begin position="312"/>
        <end position="477"/>
    </location>
</feature>
<name>A0A9P1DG14_9DINO</name>
<sequence length="1031" mass="116556">MVKPRVLCLHGRGLNSAYFRGQLLGLIRRNPELDFFFLEGHLPAEVAPEALGTWRVALKPQQRRAWQYFTLCSDVAQRGAEPANRWKAGHDAAEGFQHVWEEALRESRLAGGFYASVGFSQGANVAAALLAKQAASHETLGLRCSVNLCGGIWGFWSDGCSMVTGESAPSLPLRGVASLHILGLTDPYLAQSKSLVEGYAPENCERRVLEHSGGHTPFPLERPQREEIMDEVSKFLKKYAETASPDLGAAPGRRTQPMQPSELETASSELASDNFDRRCMSNKITTEVPTLLLRHPIRERLGHRLDGLHWLATLHDKDFNGILADEMGLGKTIMTIALLAHLAIQKEVWGPHLIVVPSSVLLNWVKELKKWTPGLKVCAYFGDLEERRLKRRGWGVEDAFHVCVVSYSVALQDVRFLKRRRWYYMILDEAQHIKNCRSQKWQQLMRFNTERRLLLTGTPLQNNLTELWSLMHFLMPDMFQSYHDFKEFFSDPLQLALHEKRVDQEQDLVARLHKVLRPFLLRRLKSEVERQLPNKHEYVVRCPLSRRQQVLYEEFMQRCETQRVLKKGDYLSMMGILMQLRKVCNHPELFEPRCAVTAFVMCQLEFQLPGDVLLALWQCIAGRRPGEENFCSLLMPLLSLWRLELSMMQLSRADLPLNEVIEVELPMKRRRIMPTLPASPLRKHLSPQSQRFLDESYLAHLGQEEERRDQRRSVAVAVDYLMWLVMQGRPWIGSNGLQLLSQCVSSSLCSRGRRSFLWPEPRRSSSVFCDARSAGGWECSGKLVRCHLWRSADELAQPFGPLGLLCVQSPGVHLILRHDTVGSNAGPCEVGPSFKCHATGTVAALPTALGPLFKADMLRRWWSRGRCACRALALPFAGEALFGVRLWQAARPCWTATALQGAERQMHHFHTVHQDAGRVGSLRLLSSLDLSPLGRKCEGGRAARLGGSLQRGRTRVPLHLLHPCWRCWNQPDQCECGDFLRLRLEPCHGPAGHGSGASHRSTARGAHLSLDQRTHGGGKHLAETTAEARAG</sequence>
<evidence type="ECO:0000256" key="1">
    <source>
        <dbReference type="ARBA" id="ARBA00004123"/>
    </source>
</evidence>
<dbReference type="OrthoDB" id="448448at2759"/>
<dbReference type="PROSITE" id="PS51192">
    <property type="entry name" value="HELICASE_ATP_BIND_1"/>
    <property type="match status" value="1"/>
</dbReference>
<reference evidence="11" key="1">
    <citation type="submission" date="2022-10" db="EMBL/GenBank/DDBJ databases">
        <authorList>
            <person name="Chen Y."/>
            <person name="Dougan E. K."/>
            <person name="Chan C."/>
            <person name="Rhodes N."/>
            <person name="Thang M."/>
        </authorList>
    </citation>
    <scope>NUCLEOTIDE SEQUENCE</scope>
</reference>
<dbReference type="PANTHER" id="PTHR45685">
    <property type="entry name" value="HELICASE SRCAP-RELATED"/>
    <property type="match status" value="1"/>
</dbReference>
<evidence type="ECO:0000313" key="12">
    <source>
        <dbReference type="EMBL" id="CAL4796394.1"/>
    </source>
</evidence>
<dbReference type="GO" id="GO:0000812">
    <property type="term" value="C:Swr1 complex"/>
    <property type="evidence" value="ECO:0007669"/>
    <property type="project" value="TreeGrafter"/>
</dbReference>
<reference evidence="12 13" key="2">
    <citation type="submission" date="2024-05" db="EMBL/GenBank/DDBJ databases">
        <authorList>
            <person name="Chen Y."/>
            <person name="Shah S."/>
            <person name="Dougan E. K."/>
            <person name="Thang M."/>
            <person name="Chan C."/>
        </authorList>
    </citation>
    <scope>NUCLEOTIDE SEQUENCE [LARGE SCALE GENOMIC DNA]</scope>
</reference>
<proteinExistence type="predicted"/>
<keyword evidence="6" id="KW-0156">Chromatin regulator</keyword>
<comment type="subcellular location">
    <subcellularLocation>
        <location evidence="1">Nucleus</location>
    </subcellularLocation>
</comment>
<dbReference type="EMBL" id="CAMXCT020004446">
    <property type="protein sequence ID" value="CAL1162457.1"/>
    <property type="molecule type" value="Genomic_DNA"/>
</dbReference>
<dbReference type="EMBL" id="CAMXCT010004446">
    <property type="protein sequence ID" value="CAI4009082.1"/>
    <property type="molecule type" value="Genomic_DNA"/>
</dbReference>
<dbReference type="InterPro" id="IPR027417">
    <property type="entry name" value="P-loop_NTPase"/>
</dbReference>
<protein>
    <submittedName>
        <fullName evidence="12">Helicase domino</fullName>
    </submittedName>
</protein>
<keyword evidence="5" id="KW-0067">ATP-binding</keyword>
<dbReference type="Gene3D" id="3.40.50.10810">
    <property type="entry name" value="Tandem AAA-ATPase domain"/>
    <property type="match status" value="1"/>
</dbReference>
<dbReference type="GO" id="GO:0016887">
    <property type="term" value="F:ATP hydrolysis activity"/>
    <property type="evidence" value="ECO:0007669"/>
    <property type="project" value="TreeGrafter"/>
</dbReference>
<dbReference type="AlphaFoldDB" id="A0A9P1DG14"/>
<dbReference type="PANTHER" id="PTHR45685:SF1">
    <property type="entry name" value="HELICASE SRCAP"/>
    <property type="match status" value="1"/>
</dbReference>
<keyword evidence="3" id="KW-0378">Hydrolase</keyword>
<dbReference type="Pfam" id="PF03959">
    <property type="entry name" value="FSH1"/>
    <property type="match status" value="1"/>
</dbReference>
<keyword evidence="8" id="KW-0539">Nucleus</keyword>
<evidence type="ECO:0000259" key="10">
    <source>
        <dbReference type="PROSITE" id="PS51192"/>
    </source>
</evidence>
<evidence type="ECO:0000256" key="5">
    <source>
        <dbReference type="ARBA" id="ARBA00022840"/>
    </source>
</evidence>
<feature type="region of interest" description="Disordered" evidence="9">
    <location>
        <begin position="1009"/>
        <end position="1031"/>
    </location>
</feature>
<evidence type="ECO:0000256" key="8">
    <source>
        <dbReference type="ARBA" id="ARBA00023242"/>
    </source>
</evidence>
<dbReference type="GO" id="GO:0005524">
    <property type="term" value="F:ATP binding"/>
    <property type="evidence" value="ECO:0007669"/>
    <property type="project" value="UniProtKB-KW"/>
</dbReference>
<evidence type="ECO:0000313" key="13">
    <source>
        <dbReference type="Proteomes" id="UP001152797"/>
    </source>
</evidence>
<dbReference type="Pfam" id="PF00176">
    <property type="entry name" value="SNF2-rel_dom"/>
    <property type="match status" value="1"/>
</dbReference>
<dbReference type="EMBL" id="CAMXCT030004446">
    <property type="protein sequence ID" value="CAL4796394.1"/>
    <property type="molecule type" value="Genomic_DNA"/>
</dbReference>
<keyword evidence="4 12" id="KW-0347">Helicase</keyword>
<dbReference type="SUPFAM" id="SSF53474">
    <property type="entry name" value="alpha/beta-Hydrolases"/>
    <property type="match status" value="1"/>
</dbReference>